<evidence type="ECO:0000256" key="1">
    <source>
        <dbReference type="SAM" id="Phobius"/>
    </source>
</evidence>
<evidence type="ECO:0000313" key="2">
    <source>
        <dbReference type="EMBL" id="MEN7430601.1"/>
    </source>
</evidence>
<name>A0ABV0CHE5_9NEIS</name>
<feature type="transmembrane region" description="Helical" evidence="1">
    <location>
        <begin position="257"/>
        <end position="279"/>
    </location>
</feature>
<keyword evidence="1" id="KW-0812">Transmembrane</keyword>
<comment type="caution">
    <text evidence="2">The sequence shown here is derived from an EMBL/GenBank/DDBJ whole genome shotgun (WGS) entry which is preliminary data.</text>
</comment>
<dbReference type="EMBL" id="JAYFSJ010000004">
    <property type="protein sequence ID" value="MEN7430601.1"/>
    <property type="molecule type" value="Genomic_DNA"/>
</dbReference>
<keyword evidence="1" id="KW-0472">Membrane</keyword>
<organism evidence="2 3">
    <name type="scientific">Chromobacterium indicum</name>
    <dbReference type="NCBI Taxonomy" id="3110228"/>
    <lineage>
        <taxon>Bacteria</taxon>
        <taxon>Pseudomonadati</taxon>
        <taxon>Pseudomonadota</taxon>
        <taxon>Betaproteobacteria</taxon>
        <taxon>Neisseriales</taxon>
        <taxon>Chromobacteriaceae</taxon>
        <taxon>Chromobacterium</taxon>
    </lineage>
</organism>
<feature type="transmembrane region" description="Helical" evidence="1">
    <location>
        <begin position="136"/>
        <end position="156"/>
    </location>
</feature>
<protein>
    <submittedName>
        <fullName evidence="2">Uncharacterized protein</fullName>
    </submittedName>
</protein>
<keyword evidence="1" id="KW-1133">Transmembrane helix</keyword>
<feature type="transmembrane region" description="Helical" evidence="1">
    <location>
        <begin position="81"/>
        <end position="101"/>
    </location>
</feature>
<sequence>MIEQIENVLGNSHFEAYWGGPLMGVIFAAIYEKLKKPPSNSDKIDSPPKLLEKLKEERRIIIQQSTKIIIKEKNAASDDSGAIIPIAIAGACLMFLGVAYLHQISHALYTFSTAAASFSFTASILSYFGGRFNTKAWWLHTIIPALASIACFYITICAESAISPDVIKYAQDLLGEQSLNIGLVISGAIKFMQNIRADYVQYIMFDLMAIILVACSSLIAFMQTTHYIALTNATGAEESPWGWLAISTARFSKASTILLLFLLLTLAYLGANGTLYSFLHSQS</sequence>
<dbReference type="RefSeq" id="WP_346788136.1">
    <property type="nucleotide sequence ID" value="NZ_JAYFSJ010000004.1"/>
</dbReference>
<evidence type="ECO:0000313" key="3">
    <source>
        <dbReference type="Proteomes" id="UP001405405"/>
    </source>
</evidence>
<feature type="transmembrane region" description="Helical" evidence="1">
    <location>
        <begin position="199"/>
        <end position="221"/>
    </location>
</feature>
<accession>A0ABV0CHE5</accession>
<proteinExistence type="predicted"/>
<keyword evidence="3" id="KW-1185">Reference proteome</keyword>
<dbReference type="Proteomes" id="UP001405405">
    <property type="component" value="Unassembled WGS sequence"/>
</dbReference>
<gene>
    <name evidence="2" type="ORF">VA599_07565</name>
</gene>
<reference evidence="2 3" key="1">
    <citation type="submission" date="2023-12" db="EMBL/GenBank/DDBJ databases">
        <title>Chromobacterium sp. strain TRC.1.1.SA producing antimicrobial pigment.</title>
        <authorList>
            <person name="Verma N."/>
            <person name="Choksket S."/>
            <person name="Pinnaka A.K."/>
            <person name="Korpole S."/>
        </authorList>
    </citation>
    <scope>NUCLEOTIDE SEQUENCE [LARGE SCALE GENOMIC DNA]</scope>
    <source>
        <strain evidence="2 3">TRC1.1.SA</strain>
    </source>
</reference>
<feature type="transmembrane region" description="Helical" evidence="1">
    <location>
        <begin position="107"/>
        <end position="129"/>
    </location>
</feature>